<dbReference type="AlphaFoldDB" id="A0A1H6UC62"/>
<keyword evidence="9" id="KW-0862">Zinc</keyword>
<organism evidence="16 17">
    <name type="scientific">Halohasta litchfieldiae</name>
    <dbReference type="NCBI Taxonomy" id="1073996"/>
    <lineage>
        <taxon>Archaea</taxon>
        <taxon>Methanobacteriati</taxon>
        <taxon>Methanobacteriota</taxon>
        <taxon>Stenosarchaea group</taxon>
        <taxon>Halobacteria</taxon>
        <taxon>Halobacteriales</taxon>
        <taxon>Haloferacaceae</taxon>
        <taxon>Halohasta</taxon>
    </lineage>
</organism>
<keyword evidence="17" id="KW-1185">Reference proteome</keyword>
<keyword evidence="5" id="KW-0547">Nucleotide-binding</keyword>
<keyword evidence="13" id="KW-0234">DNA repair</keyword>
<dbReference type="InterPro" id="IPR041552">
    <property type="entry name" value="UvrA_DNA-bd"/>
</dbReference>
<evidence type="ECO:0000256" key="6">
    <source>
        <dbReference type="ARBA" id="ARBA00022763"/>
    </source>
</evidence>
<dbReference type="STRING" id="1073996.SAMN05444271_11076"/>
<dbReference type="Gene3D" id="3.30.1490.20">
    <property type="entry name" value="ATP-grasp fold, A domain"/>
    <property type="match status" value="1"/>
</dbReference>
<evidence type="ECO:0000256" key="12">
    <source>
        <dbReference type="ARBA" id="ARBA00023125"/>
    </source>
</evidence>
<dbReference type="PROSITE" id="PS00211">
    <property type="entry name" value="ABC_TRANSPORTER_1"/>
    <property type="match status" value="2"/>
</dbReference>
<dbReference type="CDD" id="cd03271">
    <property type="entry name" value="ABC_UvrA_II"/>
    <property type="match status" value="1"/>
</dbReference>
<evidence type="ECO:0000256" key="10">
    <source>
        <dbReference type="ARBA" id="ARBA00022840"/>
    </source>
</evidence>
<dbReference type="Gene3D" id="1.20.1580.10">
    <property type="entry name" value="ABC transporter ATPase like domain"/>
    <property type="match status" value="2"/>
</dbReference>
<dbReference type="Proteomes" id="UP000198888">
    <property type="component" value="Unassembled WGS sequence"/>
</dbReference>
<name>A0A1H6UC62_9EURY</name>
<evidence type="ECO:0000256" key="8">
    <source>
        <dbReference type="ARBA" id="ARBA00022771"/>
    </source>
</evidence>
<evidence type="ECO:0000256" key="13">
    <source>
        <dbReference type="ARBA" id="ARBA00023204"/>
    </source>
</evidence>
<keyword evidence="12" id="KW-0238">DNA-binding</keyword>
<evidence type="ECO:0000256" key="2">
    <source>
        <dbReference type="ARBA" id="ARBA00022490"/>
    </source>
</evidence>
<evidence type="ECO:0000313" key="17">
    <source>
        <dbReference type="Proteomes" id="UP000198888"/>
    </source>
</evidence>
<dbReference type="GO" id="GO:0004518">
    <property type="term" value="F:nuclease activity"/>
    <property type="evidence" value="ECO:0007669"/>
    <property type="project" value="UniProtKB-KW"/>
</dbReference>
<accession>A0A2H4Q3Z9</accession>
<dbReference type="Gene3D" id="1.10.8.280">
    <property type="entry name" value="ABC transporter ATPase domain-like"/>
    <property type="match status" value="1"/>
</dbReference>
<keyword evidence="6" id="KW-0227">DNA damage</keyword>
<evidence type="ECO:0000256" key="9">
    <source>
        <dbReference type="ARBA" id="ARBA00022833"/>
    </source>
</evidence>
<dbReference type="PANTHER" id="PTHR43152:SF3">
    <property type="entry name" value="UVRABC SYSTEM PROTEIN A"/>
    <property type="match status" value="1"/>
</dbReference>
<keyword evidence="11" id="KW-0267">Excision nuclease</keyword>
<dbReference type="NCBIfam" id="TIGR00630">
    <property type="entry name" value="uvra"/>
    <property type="match status" value="1"/>
</dbReference>
<dbReference type="InterPro" id="IPR003439">
    <property type="entry name" value="ABC_transporter-like_ATP-bd"/>
</dbReference>
<dbReference type="GO" id="GO:0006289">
    <property type="term" value="P:nucleotide-excision repair"/>
    <property type="evidence" value="ECO:0007669"/>
    <property type="project" value="InterPro"/>
</dbReference>
<accession>A0A1H6UC62</accession>
<dbReference type="InterPro" id="IPR013815">
    <property type="entry name" value="ATP_grasp_subdomain_1"/>
</dbReference>
<keyword evidence="4" id="KW-0677">Repeat</keyword>
<feature type="domain" description="ABC transporter" evidence="15">
    <location>
        <begin position="685"/>
        <end position="1016"/>
    </location>
</feature>
<sequence length="1041" mass="115034">MFYKSNAGLKTSTTHSETPVQRYAVTWNGRVKFLAAHLSVCTGPSLTNAFLAVDSGTISMSKEYITVRGAEEHNLKELDVEIPREAFTVVTGLSGSGKSSLAFDTIYAEGQRRYIESLSAYARNFLGQMDKPKVEAVEGLSPAISIDQKNAANNPRSTVGTVTELHDYLRLLYARIGTQYDPITGESVGEQSAQEMVRQLLDFPEGTRAMIAAPVVRDQKGAFEDLFDELVADGYSRVEVDGEQYDLTIEKPDLDKNYDHTIDVIVDRVKLTAEARSRITDSVETALEKADGSLKLLIPDPPEDVSMGSNSRSTGDLAGDGDDRLVVEFSESLGNPNSDFQFSEIETRSFSFNSPHGACPECEGIGQAKEVDEGLVIQDPSKPLKKVFEAWSYNRSYYRTRIDSVAAHFDLSVDTPWEDIDDDIQRQFLYGTDRQVVFQRTTKNGTRRKEKRFEGVIPNLERRHVETESKGTREHIEDYMAVTDCPACGGTRLKEQSRHVLVAGTSITDVNKMSIGDARRHFEGLESNLSERDRTIATEILKEIRARLGFMEEVGLEYLTLDREAATLSGGESQRIRLATQVGSGLVGVLYVLDEPSIGLHQRDNDRLLNTLDGLRDLGNTLIVVEHDEETMRRADNVIDMGPGPGKRGGEIVAHGEFDDICNADESITGDYLSGRKEIPVPEERRDSDGELTIRGARQHNLADLDVSIPLGVFTAVTGVSGSGKSTLMHDILYKSLARQMNDNTSVDPGDHDSLEGLDEIETVRLIDQSPIGRTPRSNPATYTGVFDYIREMFAETKLSKQRGYKKGRFSFNVKGGRCESCGGQGTVKIEMNFLSDVHVPCEECGGSRYNDETLDVTYKDKTIADVLEMEVAEAYDFFEANSQLRRRLKLLKDVGLGYMSLGQPSTTLSGGEAQRVKLAEELGKKQTGDTLYLLDEPTTGLHKHDERKLIEVLQRLVDNGNSVVVVEHELDLVKNADHIVDLGPEGGEGGGEVVASGTPEDVARTEASHTGRYLRDYLSAVDLEGPRSDRRKPAKVTSDD</sequence>
<dbReference type="SMART" id="SM00382">
    <property type="entry name" value="AAA"/>
    <property type="match status" value="2"/>
</dbReference>
<keyword evidence="10" id="KW-0067">ATP-binding</keyword>
<dbReference type="Gene3D" id="3.40.50.300">
    <property type="entry name" value="P-loop containing nucleotide triphosphate hydrolases"/>
    <property type="match status" value="2"/>
</dbReference>
<evidence type="ECO:0000313" key="16">
    <source>
        <dbReference type="EMBL" id="SEI88234.1"/>
    </source>
</evidence>
<dbReference type="Pfam" id="PF17755">
    <property type="entry name" value="UvrA_DNA-bind"/>
    <property type="match status" value="1"/>
</dbReference>
<dbReference type="GO" id="GO:0005524">
    <property type="term" value="F:ATP binding"/>
    <property type="evidence" value="ECO:0007669"/>
    <property type="project" value="UniProtKB-KW"/>
</dbReference>
<dbReference type="Pfam" id="PF17760">
    <property type="entry name" value="UvrA_inter"/>
    <property type="match status" value="1"/>
</dbReference>
<keyword evidence="3" id="KW-0479">Metal-binding</keyword>
<dbReference type="EMBL" id="FNYR01000010">
    <property type="protein sequence ID" value="SEI88234.1"/>
    <property type="molecule type" value="Genomic_DNA"/>
</dbReference>
<comment type="subcellular location">
    <subcellularLocation>
        <location evidence="1">Cytoplasm</location>
    </subcellularLocation>
</comment>
<evidence type="ECO:0000256" key="5">
    <source>
        <dbReference type="ARBA" id="ARBA00022741"/>
    </source>
</evidence>
<feature type="region of interest" description="Disordered" evidence="14">
    <location>
        <begin position="298"/>
        <end position="320"/>
    </location>
</feature>
<dbReference type="InterPro" id="IPR003593">
    <property type="entry name" value="AAA+_ATPase"/>
</dbReference>
<dbReference type="InterPro" id="IPR017871">
    <property type="entry name" value="ABC_transporter-like_CS"/>
</dbReference>
<keyword evidence="2" id="KW-0963">Cytoplasm</keyword>
<dbReference type="KEGG" id="hae:halTADL_2304"/>
<evidence type="ECO:0000256" key="7">
    <source>
        <dbReference type="ARBA" id="ARBA00022769"/>
    </source>
</evidence>
<keyword evidence="7" id="KW-0228">DNA excision</keyword>
<dbReference type="PANTHER" id="PTHR43152">
    <property type="entry name" value="UVRABC SYSTEM PROTEIN A"/>
    <property type="match status" value="1"/>
</dbReference>
<reference evidence="16 17" key="1">
    <citation type="submission" date="2016-10" db="EMBL/GenBank/DDBJ databases">
        <authorList>
            <person name="de Groot N.N."/>
        </authorList>
    </citation>
    <scope>NUCLEOTIDE SEQUENCE [LARGE SCALE GENOMIC DNA]</scope>
    <source>
        <strain evidence="16 17">DSM 22187</strain>
    </source>
</reference>
<evidence type="ECO:0000256" key="3">
    <source>
        <dbReference type="ARBA" id="ARBA00022723"/>
    </source>
</evidence>
<evidence type="ECO:0000256" key="1">
    <source>
        <dbReference type="ARBA" id="ARBA00004496"/>
    </source>
</evidence>
<dbReference type="InterPro" id="IPR027417">
    <property type="entry name" value="P-loop_NTPase"/>
</dbReference>
<dbReference type="GO" id="GO:0008270">
    <property type="term" value="F:zinc ion binding"/>
    <property type="evidence" value="ECO:0007669"/>
    <property type="project" value="UniProtKB-KW"/>
</dbReference>
<dbReference type="InterPro" id="IPR041102">
    <property type="entry name" value="UvrA_inter"/>
</dbReference>
<protein>
    <submittedName>
        <fullName evidence="16">Excinuclease ABC subunit A</fullName>
    </submittedName>
</protein>
<dbReference type="InterPro" id="IPR004602">
    <property type="entry name" value="UvrA"/>
</dbReference>
<dbReference type="NCBIfam" id="NF001503">
    <property type="entry name" value="PRK00349.1"/>
    <property type="match status" value="1"/>
</dbReference>
<evidence type="ECO:0000256" key="14">
    <source>
        <dbReference type="SAM" id="MobiDB-lite"/>
    </source>
</evidence>
<dbReference type="PROSITE" id="PS50893">
    <property type="entry name" value="ABC_TRANSPORTER_2"/>
    <property type="match status" value="1"/>
</dbReference>
<dbReference type="SUPFAM" id="SSF52540">
    <property type="entry name" value="P-loop containing nucleoside triphosphate hydrolases"/>
    <property type="match status" value="2"/>
</dbReference>
<evidence type="ECO:0000256" key="11">
    <source>
        <dbReference type="ARBA" id="ARBA00022881"/>
    </source>
</evidence>
<keyword evidence="8" id="KW-0863">Zinc-finger</keyword>
<evidence type="ECO:0000259" key="15">
    <source>
        <dbReference type="PROSITE" id="PS50893"/>
    </source>
</evidence>
<dbReference type="GO" id="GO:0016887">
    <property type="term" value="F:ATP hydrolysis activity"/>
    <property type="evidence" value="ECO:0007669"/>
    <property type="project" value="InterPro"/>
</dbReference>
<feature type="region of interest" description="Disordered" evidence="14">
    <location>
        <begin position="985"/>
        <end position="1010"/>
    </location>
</feature>
<proteinExistence type="predicted"/>
<dbReference type="GO" id="GO:0003677">
    <property type="term" value="F:DNA binding"/>
    <property type="evidence" value="ECO:0007669"/>
    <property type="project" value="UniProtKB-KW"/>
</dbReference>
<gene>
    <name evidence="16" type="ORF">SAMN05444271_11076</name>
</gene>
<dbReference type="GO" id="GO:0009380">
    <property type="term" value="C:excinuclease repair complex"/>
    <property type="evidence" value="ECO:0007669"/>
    <property type="project" value="InterPro"/>
</dbReference>
<dbReference type="GO" id="GO:0005737">
    <property type="term" value="C:cytoplasm"/>
    <property type="evidence" value="ECO:0007669"/>
    <property type="project" value="UniProtKB-SubCell"/>
</dbReference>
<evidence type="ECO:0000256" key="4">
    <source>
        <dbReference type="ARBA" id="ARBA00022737"/>
    </source>
</evidence>